<organism evidence="1 2">
    <name type="scientific">Ixodes persulcatus</name>
    <name type="common">Taiga tick</name>
    <dbReference type="NCBI Taxonomy" id="34615"/>
    <lineage>
        <taxon>Eukaryota</taxon>
        <taxon>Metazoa</taxon>
        <taxon>Ecdysozoa</taxon>
        <taxon>Arthropoda</taxon>
        <taxon>Chelicerata</taxon>
        <taxon>Arachnida</taxon>
        <taxon>Acari</taxon>
        <taxon>Parasitiformes</taxon>
        <taxon>Ixodida</taxon>
        <taxon>Ixodoidea</taxon>
        <taxon>Ixodidae</taxon>
        <taxon>Ixodinae</taxon>
        <taxon>Ixodes</taxon>
    </lineage>
</organism>
<evidence type="ECO:0000313" key="2">
    <source>
        <dbReference type="Proteomes" id="UP000805193"/>
    </source>
</evidence>
<feature type="non-terminal residue" evidence="1">
    <location>
        <position position="1"/>
    </location>
</feature>
<sequence>CSAGVSQEELDELQGCSAVSSASQPDSTNSPGVEMAPSPVNTRALGSPGPSAAHSPGPPPATGARPDADRMCLSRFWCDDCGQFYDRECPRHKVQLIVDKPVLTRAWASLPASYLYVHKVSEKPDGDPIYGVFAKKNIPKRTQFGPIEGVLQRRSERPQQSFPLFVDEEDGQVVCLDTSDETQSNWMRFVRPAESHAEQNVILVQQGTGLYFNTTRALASRTEMRVCNSFGSSEELQLHLNQHDKLPGAACGATASLSLLPPPPSPPAPGLTPSPSTAATLPPPPVSEIATRSRGRPPKKQQAAREPIEETVDLLVTNPSVENSVAALPPAEEQATAPVNEEHECNVCHKVFQRKYGLKRHLMMHTGEKKYKCSLCDLRFTHPYNRKRHVIRHQQKEERVKQRKQQQQQQQLSPSKQQQQPQQQQQQQQQRTTTSSSLMTRSRHRRNWRNPPVLVEPSLWACPHCRLMFYSVEVLDIHVPIHSAAVIPADEEGSNSKTRLEECPECCSSFLTRAELMKHVGIHGKRGPPRGDRKEAAPPTDSLPRLHKCGLCYKGFATNERLSKHLQVHSNEDAKPLKCHLCDKRFLNNSALTGHLRSHSNGERFFECPICKEKFHVITALKDHVYSHYENGMYTCPTCKKKFLEYNQVRKHIRAFHTNQRFPCPQCPKVFPRQDKLKLHMLCHSEHREFLCALCGKQFKRKDKLKEHMRRLHGPDREAREAARAKAVRPVSAKRFVPKVSVAFGKFGLQFFFLHALKL</sequence>
<gene>
    <name evidence="1" type="ORF">HPB47_001840</name>
</gene>
<protein>
    <submittedName>
        <fullName evidence="1">Uncharacterized protein</fullName>
    </submittedName>
</protein>
<dbReference type="Proteomes" id="UP000805193">
    <property type="component" value="Unassembled WGS sequence"/>
</dbReference>
<name>A0AC60PMZ0_IXOPE</name>
<dbReference type="EMBL" id="JABSTQ010010246">
    <property type="protein sequence ID" value="KAG0422337.1"/>
    <property type="molecule type" value="Genomic_DNA"/>
</dbReference>
<keyword evidence="2" id="KW-1185">Reference proteome</keyword>
<proteinExistence type="predicted"/>
<comment type="caution">
    <text evidence="1">The sequence shown here is derived from an EMBL/GenBank/DDBJ whole genome shotgun (WGS) entry which is preliminary data.</text>
</comment>
<reference evidence="1 2" key="1">
    <citation type="journal article" date="2020" name="Cell">
        <title>Large-Scale Comparative Analyses of Tick Genomes Elucidate Their Genetic Diversity and Vector Capacities.</title>
        <authorList>
            <consortium name="Tick Genome and Microbiome Consortium (TIGMIC)"/>
            <person name="Jia N."/>
            <person name="Wang J."/>
            <person name="Shi W."/>
            <person name="Du L."/>
            <person name="Sun Y."/>
            <person name="Zhan W."/>
            <person name="Jiang J.F."/>
            <person name="Wang Q."/>
            <person name="Zhang B."/>
            <person name="Ji P."/>
            <person name="Bell-Sakyi L."/>
            <person name="Cui X.M."/>
            <person name="Yuan T.T."/>
            <person name="Jiang B.G."/>
            <person name="Yang W.F."/>
            <person name="Lam T.T."/>
            <person name="Chang Q.C."/>
            <person name="Ding S.J."/>
            <person name="Wang X.J."/>
            <person name="Zhu J.G."/>
            <person name="Ruan X.D."/>
            <person name="Zhao L."/>
            <person name="Wei J.T."/>
            <person name="Ye R.Z."/>
            <person name="Que T.C."/>
            <person name="Du C.H."/>
            <person name="Zhou Y.H."/>
            <person name="Cheng J.X."/>
            <person name="Dai P.F."/>
            <person name="Guo W.B."/>
            <person name="Han X.H."/>
            <person name="Huang E.J."/>
            <person name="Li L.F."/>
            <person name="Wei W."/>
            <person name="Gao Y.C."/>
            <person name="Liu J.Z."/>
            <person name="Shao H.Z."/>
            <person name="Wang X."/>
            <person name="Wang C.C."/>
            <person name="Yang T.C."/>
            <person name="Huo Q.B."/>
            <person name="Li W."/>
            <person name="Chen H.Y."/>
            <person name="Chen S.E."/>
            <person name="Zhou L.G."/>
            <person name="Ni X.B."/>
            <person name="Tian J.H."/>
            <person name="Sheng Y."/>
            <person name="Liu T."/>
            <person name="Pan Y.S."/>
            <person name="Xia L.Y."/>
            <person name="Li J."/>
            <person name="Zhao F."/>
            <person name="Cao W.C."/>
        </authorList>
    </citation>
    <scope>NUCLEOTIDE SEQUENCE [LARGE SCALE GENOMIC DNA]</scope>
    <source>
        <strain evidence="1">Iper-2018</strain>
    </source>
</reference>
<accession>A0AC60PMZ0</accession>
<evidence type="ECO:0000313" key="1">
    <source>
        <dbReference type="EMBL" id="KAG0422337.1"/>
    </source>
</evidence>